<proteinExistence type="predicted"/>
<dbReference type="Proteomes" id="UP000625711">
    <property type="component" value="Unassembled WGS sequence"/>
</dbReference>
<reference evidence="1" key="1">
    <citation type="submission" date="2020-08" db="EMBL/GenBank/DDBJ databases">
        <title>Genome sequencing and assembly of the red palm weevil Rhynchophorus ferrugineus.</title>
        <authorList>
            <person name="Dias G.B."/>
            <person name="Bergman C.M."/>
            <person name="Manee M."/>
        </authorList>
    </citation>
    <scope>NUCLEOTIDE SEQUENCE</scope>
    <source>
        <strain evidence="1">AA-2017</strain>
        <tissue evidence="1">Whole larva</tissue>
    </source>
</reference>
<protein>
    <submittedName>
        <fullName evidence="1">Uncharacterized protein</fullName>
    </submittedName>
</protein>
<evidence type="ECO:0000313" key="2">
    <source>
        <dbReference type="Proteomes" id="UP000625711"/>
    </source>
</evidence>
<keyword evidence="2" id="KW-1185">Reference proteome</keyword>
<sequence length="101" mass="11596">MLASRNSRLVDVHRRAGHDVPSNGSPCIRHSDFRNTQNQFAWSRFSHSRGGGGKACDPRLWRLGWTFDLFIIYQFLARYCYKHTFVCGGRFKIASAGSTRE</sequence>
<comment type="caution">
    <text evidence="1">The sequence shown here is derived from an EMBL/GenBank/DDBJ whole genome shotgun (WGS) entry which is preliminary data.</text>
</comment>
<gene>
    <name evidence="1" type="ORF">GWI33_022037</name>
</gene>
<name>A0A834MI22_RHYFE</name>
<accession>A0A834MI22</accession>
<evidence type="ECO:0000313" key="1">
    <source>
        <dbReference type="EMBL" id="KAF7284443.1"/>
    </source>
</evidence>
<dbReference type="EMBL" id="JAACXV010000077">
    <property type="protein sequence ID" value="KAF7284443.1"/>
    <property type="molecule type" value="Genomic_DNA"/>
</dbReference>
<dbReference type="AlphaFoldDB" id="A0A834MI22"/>
<organism evidence="1 2">
    <name type="scientific">Rhynchophorus ferrugineus</name>
    <name type="common">Red palm weevil</name>
    <name type="synonym">Curculio ferrugineus</name>
    <dbReference type="NCBI Taxonomy" id="354439"/>
    <lineage>
        <taxon>Eukaryota</taxon>
        <taxon>Metazoa</taxon>
        <taxon>Ecdysozoa</taxon>
        <taxon>Arthropoda</taxon>
        <taxon>Hexapoda</taxon>
        <taxon>Insecta</taxon>
        <taxon>Pterygota</taxon>
        <taxon>Neoptera</taxon>
        <taxon>Endopterygota</taxon>
        <taxon>Coleoptera</taxon>
        <taxon>Polyphaga</taxon>
        <taxon>Cucujiformia</taxon>
        <taxon>Curculionidae</taxon>
        <taxon>Dryophthorinae</taxon>
        <taxon>Rhynchophorus</taxon>
    </lineage>
</organism>